<accession>A0AAV7L599</accession>
<organism evidence="1 2">
    <name type="scientific">Pleurodeles waltl</name>
    <name type="common">Iberian ribbed newt</name>
    <dbReference type="NCBI Taxonomy" id="8319"/>
    <lineage>
        <taxon>Eukaryota</taxon>
        <taxon>Metazoa</taxon>
        <taxon>Chordata</taxon>
        <taxon>Craniata</taxon>
        <taxon>Vertebrata</taxon>
        <taxon>Euteleostomi</taxon>
        <taxon>Amphibia</taxon>
        <taxon>Batrachia</taxon>
        <taxon>Caudata</taxon>
        <taxon>Salamandroidea</taxon>
        <taxon>Salamandridae</taxon>
        <taxon>Pleurodelinae</taxon>
        <taxon>Pleurodeles</taxon>
    </lineage>
</organism>
<dbReference type="Proteomes" id="UP001066276">
    <property type="component" value="Chromosome 12"/>
</dbReference>
<comment type="caution">
    <text evidence="1">The sequence shown here is derived from an EMBL/GenBank/DDBJ whole genome shotgun (WGS) entry which is preliminary data.</text>
</comment>
<evidence type="ECO:0000313" key="2">
    <source>
        <dbReference type="Proteomes" id="UP001066276"/>
    </source>
</evidence>
<name>A0AAV7L599_PLEWA</name>
<sequence length="104" mass="11548">MFLESSRQLPESRCYPACILPLYTIRQHERTLGCAQRTCGSRWLAVLCLTSCTASATSNLHEGEARYALKKQTSSVRAQPRSIDEKQPQCVLRTLCQATGATAE</sequence>
<protein>
    <submittedName>
        <fullName evidence="1">Uncharacterized protein</fullName>
    </submittedName>
</protein>
<dbReference type="AlphaFoldDB" id="A0AAV7L599"/>
<reference evidence="1" key="1">
    <citation type="journal article" date="2022" name="bioRxiv">
        <title>Sequencing and chromosome-scale assembly of the giantPleurodeles waltlgenome.</title>
        <authorList>
            <person name="Brown T."/>
            <person name="Elewa A."/>
            <person name="Iarovenko S."/>
            <person name="Subramanian E."/>
            <person name="Araus A.J."/>
            <person name="Petzold A."/>
            <person name="Susuki M."/>
            <person name="Suzuki K.-i.T."/>
            <person name="Hayashi T."/>
            <person name="Toyoda A."/>
            <person name="Oliveira C."/>
            <person name="Osipova E."/>
            <person name="Leigh N.D."/>
            <person name="Simon A."/>
            <person name="Yun M.H."/>
        </authorList>
    </citation>
    <scope>NUCLEOTIDE SEQUENCE</scope>
    <source>
        <strain evidence="1">20211129_DDA</strain>
        <tissue evidence="1">Liver</tissue>
    </source>
</reference>
<keyword evidence="2" id="KW-1185">Reference proteome</keyword>
<dbReference type="EMBL" id="JANPWB010000016">
    <property type="protein sequence ID" value="KAJ1083773.1"/>
    <property type="molecule type" value="Genomic_DNA"/>
</dbReference>
<proteinExistence type="predicted"/>
<evidence type="ECO:0000313" key="1">
    <source>
        <dbReference type="EMBL" id="KAJ1083773.1"/>
    </source>
</evidence>
<gene>
    <name evidence="1" type="ORF">NDU88_003928</name>
</gene>